<dbReference type="GO" id="GO:0032456">
    <property type="term" value="P:endocytic recycling"/>
    <property type="evidence" value="ECO:0007669"/>
    <property type="project" value="TreeGrafter"/>
</dbReference>
<evidence type="ECO:0000313" key="13">
    <source>
        <dbReference type="Proteomes" id="UP000694867"/>
    </source>
</evidence>
<dbReference type="Pfam" id="PF01363">
    <property type="entry name" value="FYVE"/>
    <property type="match status" value="1"/>
</dbReference>
<comment type="subcellular location">
    <subcellularLocation>
        <location evidence="1">Cytoplasm</location>
    </subcellularLocation>
</comment>
<dbReference type="InterPro" id="IPR000306">
    <property type="entry name" value="Znf_FYVE"/>
</dbReference>
<dbReference type="InterPro" id="IPR008942">
    <property type="entry name" value="ENTH_VHS"/>
</dbReference>
<dbReference type="CDD" id="cd03569">
    <property type="entry name" value="VHS_Hrs"/>
    <property type="match status" value="1"/>
</dbReference>
<dbReference type="Gene3D" id="1.25.40.90">
    <property type="match status" value="1"/>
</dbReference>
<dbReference type="PANTHER" id="PTHR46275">
    <property type="entry name" value="HEPATOCYTE GROWTH FACTOR-REGULATED TYROSINE KINASE SUBSTRATE"/>
    <property type="match status" value="1"/>
</dbReference>
<dbReference type="InterPro" id="IPR013083">
    <property type="entry name" value="Znf_RING/FYVE/PHD"/>
</dbReference>
<feature type="compositionally biased region" description="Polar residues" evidence="10">
    <location>
        <begin position="266"/>
        <end position="279"/>
    </location>
</feature>
<dbReference type="CDD" id="cd15720">
    <property type="entry name" value="FYVE_Hrs"/>
    <property type="match status" value="1"/>
</dbReference>
<reference evidence="14" key="1">
    <citation type="submission" date="2025-08" db="UniProtKB">
        <authorList>
            <consortium name="RefSeq"/>
        </authorList>
    </citation>
    <scope>IDENTIFICATION</scope>
</reference>
<keyword evidence="13" id="KW-1185">Reference proteome</keyword>
<evidence type="ECO:0000256" key="10">
    <source>
        <dbReference type="SAM" id="MobiDB-lite"/>
    </source>
</evidence>
<evidence type="ECO:0000256" key="1">
    <source>
        <dbReference type="ARBA" id="ARBA00004496"/>
    </source>
</evidence>
<dbReference type="Proteomes" id="UP000694867">
    <property type="component" value="Unplaced"/>
</dbReference>
<keyword evidence="14" id="KW-0418">Kinase</keyword>
<dbReference type="PROSITE" id="PS50330">
    <property type="entry name" value="UIM"/>
    <property type="match status" value="1"/>
</dbReference>
<feature type="compositionally biased region" description="Basic and acidic residues" evidence="10">
    <location>
        <begin position="340"/>
        <end position="350"/>
    </location>
</feature>
<evidence type="ECO:0000259" key="11">
    <source>
        <dbReference type="PROSITE" id="PS50178"/>
    </source>
</evidence>
<name>A0AAJ7SGP9_9ACAR</name>
<protein>
    <recommendedName>
        <fullName evidence="2">Hepatocyte growth factor-regulated tyrosine kinase substrate</fullName>
    </recommendedName>
</protein>
<dbReference type="PROSITE" id="PS50179">
    <property type="entry name" value="VHS"/>
    <property type="match status" value="1"/>
</dbReference>
<feature type="compositionally biased region" description="Low complexity" evidence="10">
    <location>
        <begin position="312"/>
        <end position="325"/>
    </location>
</feature>
<dbReference type="PROSITE" id="PS50178">
    <property type="entry name" value="ZF_FYVE"/>
    <property type="match status" value="1"/>
</dbReference>
<feature type="compositionally biased region" description="Pro residues" evidence="10">
    <location>
        <begin position="717"/>
        <end position="729"/>
    </location>
</feature>
<feature type="compositionally biased region" description="Low complexity" evidence="10">
    <location>
        <begin position="553"/>
        <end position="585"/>
    </location>
</feature>
<evidence type="ECO:0000256" key="7">
    <source>
        <dbReference type="ARBA" id="ARBA00022833"/>
    </source>
</evidence>
<evidence type="ECO:0000256" key="6">
    <source>
        <dbReference type="ARBA" id="ARBA00022771"/>
    </source>
</evidence>
<feature type="region of interest" description="Disordered" evidence="10">
    <location>
        <begin position="340"/>
        <end position="363"/>
    </location>
</feature>
<keyword evidence="7" id="KW-0862">Zinc</keyword>
<dbReference type="SUPFAM" id="SSF57903">
    <property type="entry name" value="FYVE/PHD zinc finger"/>
    <property type="match status" value="1"/>
</dbReference>
<dbReference type="PIRSF" id="PIRSF036956">
    <property type="entry name" value="Hrs_Vps27"/>
    <property type="match status" value="1"/>
</dbReference>
<dbReference type="GO" id="GO:0008270">
    <property type="term" value="F:zinc ion binding"/>
    <property type="evidence" value="ECO:0007669"/>
    <property type="project" value="UniProtKB-KW"/>
</dbReference>
<dbReference type="AlphaFoldDB" id="A0AAJ7SGP9"/>
<proteinExistence type="predicted"/>
<evidence type="ECO:0000256" key="8">
    <source>
        <dbReference type="PROSITE-ProRule" id="PRU00091"/>
    </source>
</evidence>
<dbReference type="SMART" id="SM00288">
    <property type="entry name" value="VHS"/>
    <property type="match status" value="1"/>
</dbReference>
<dbReference type="InterPro" id="IPR024641">
    <property type="entry name" value="HRS_helical"/>
</dbReference>
<evidence type="ECO:0000256" key="9">
    <source>
        <dbReference type="SAM" id="Coils"/>
    </source>
</evidence>
<feature type="coiled-coil region" evidence="9">
    <location>
        <begin position="428"/>
        <end position="469"/>
    </location>
</feature>
<evidence type="ECO:0000259" key="12">
    <source>
        <dbReference type="PROSITE" id="PS50179"/>
    </source>
</evidence>
<dbReference type="Pfam" id="PF12210">
    <property type="entry name" value="Hrs_helical"/>
    <property type="match status" value="1"/>
</dbReference>
<feature type="domain" description="FYVE-type" evidence="11">
    <location>
        <begin position="162"/>
        <end position="222"/>
    </location>
</feature>
<feature type="region of interest" description="Disordered" evidence="10">
    <location>
        <begin position="266"/>
        <end position="325"/>
    </location>
</feature>
<dbReference type="Gene3D" id="3.30.40.10">
    <property type="entry name" value="Zinc/RING finger domain, C3HC4 (zinc finger)"/>
    <property type="match status" value="1"/>
</dbReference>
<keyword evidence="3" id="KW-0963">Cytoplasm</keyword>
<dbReference type="FunFam" id="3.30.40.10:FF:000105">
    <property type="entry name" value="WD repeat and FYVE domain-containing protein 2"/>
    <property type="match status" value="1"/>
</dbReference>
<dbReference type="InterPro" id="IPR017455">
    <property type="entry name" value="Znf_FYVE-rel"/>
</dbReference>
<dbReference type="SUPFAM" id="SSF48464">
    <property type="entry name" value="ENTH/VHS domain"/>
    <property type="match status" value="1"/>
</dbReference>
<dbReference type="InterPro" id="IPR003903">
    <property type="entry name" value="UIM_dom"/>
</dbReference>
<feature type="region of interest" description="Disordered" evidence="10">
    <location>
        <begin position="222"/>
        <end position="243"/>
    </location>
</feature>
<dbReference type="InterPro" id="IPR017073">
    <property type="entry name" value="HGS/VPS27"/>
</dbReference>
<evidence type="ECO:0000256" key="5">
    <source>
        <dbReference type="ARBA" id="ARBA00022723"/>
    </source>
</evidence>
<dbReference type="Pfam" id="PF00790">
    <property type="entry name" value="VHS"/>
    <property type="match status" value="1"/>
</dbReference>
<dbReference type="GO" id="GO:0043130">
    <property type="term" value="F:ubiquitin binding"/>
    <property type="evidence" value="ECO:0007669"/>
    <property type="project" value="InterPro"/>
</dbReference>
<keyword evidence="9" id="KW-0175">Coiled coil</keyword>
<sequence>MFSWSGGNNFGVLLERATSTQLLEPDWMVIIEMCDSIRSGESDPKVALALVKKKLTSKNPNVTMLALHCLESMVKNCGHPIHKEVATQAFMEDFRGLLRLHESEVVRDKILELIQTWAHAFRKEPAYRAVQDLMTFMRVEGVKFPQLKESDAMFAAQVPPEWEDSDCCHLCRTQFTTFNRKHHCRKCGQVFCAKCSSQTSALPKLGIEKKVRVCDTCFLEVNPESSSHSSPEQAAKEAKLKEDKLREEEEFQLALALSQSEAEFKSQKTYGNYSSSTYESESRAEDRGPSLSGAQAGSRYPPPESIEANAPTRSECGSTTGSTESELTHYLDRKYWDERSNRVGDTDTPKHTVKPLDALPQSTESDDQFEQLLEKSLDNFVNRLRSNEMRGRPIANDTYLQSLFMQISSLHARLLQAVQETDDQRAYYEGLQDKMQQIRDARAALDALREEHREEERKRQEEAERTRQLQMAHKLEIMRQRKHEYLQYQHQMAMMKMQEQEMQYRTGGVPAMLPPMGMLPQQLPGQPPMYNPQAQYPPGVTMLPPGALPPGAMPQGALPPGAIPAGAIPPGAMPQGPIMQGLPPGQAYPPPPQQQQQQQQPPMSPPHTIAGPQVTQYYAPNHMHQNYGPPQQVPSQPEHHQPQQQVVNHAPQQMQGPVDHDPQQLQQQVLPQVNQQISNHQPAHGHVPQQVHGPGQPAFEPYGVNQMLASMPTVPQTPLPQPCAPPQTPTPNHQEVLNLPAVPTHEPGPAVVHPPEAQLISFD</sequence>
<dbReference type="GeneID" id="100900268"/>
<dbReference type="CTD" id="33458"/>
<evidence type="ECO:0000313" key="14">
    <source>
        <dbReference type="RefSeq" id="XP_028967603.1"/>
    </source>
</evidence>
<dbReference type="GO" id="GO:0005769">
    <property type="term" value="C:early endosome"/>
    <property type="evidence" value="ECO:0007669"/>
    <property type="project" value="TreeGrafter"/>
</dbReference>
<feature type="region of interest" description="Disordered" evidence="10">
    <location>
        <begin position="717"/>
        <end position="763"/>
    </location>
</feature>
<dbReference type="Gene3D" id="1.20.5.1940">
    <property type="match status" value="1"/>
</dbReference>
<dbReference type="GO" id="GO:0016301">
    <property type="term" value="F:kinase activity"/>
    <property type="evidence" value="ECO:0007669"/>
    <property type="project" value="UniProtKB-KW"/>
</dbReference>
<accession>A0AAJ7SGP9</accession>
<gene>
    <name evidence="14" type="primary">LOC100900268</name>
</gene>
<feature type="domain" description="VHS" evidence="12">
    <location>
        <begin position="17"/>
        <end position="145"/>
    </location>
</feature>
<keyword evidence="14" id="KW-0808">Transferase</keyword>
<dbReference type="InterPro" id="IPR002014">
    <property type="entry name" value="VHS_dom"/>
</dbReference>
<dbReference type="PANTHER" id="PTHR46275:SF1">
    <property type="entry name" value="HEPATOCYTE GROWTH FACTOR-REGULATED TYROSINE KINASE SUBSTRATE"/>
    <property type="match status" value="1"/>
</dbReference>
<dbReference type="SMART" id="SM00064">
    <property type="entry name" value="FYVE"/>
    <property type="match status" value="1"/>
</dbReference>
<feature type="compositionally biased region" description="Low complexity" evidence="10">
    <location>
        <begin position="629"/>
        <end position="655"/>
    </location>
</feature>
<dbReference type="CDD" id="cd21387">
    <property type="entry name" value="GAT_Hrs"/>
    <property type="match status" value="1"/>
</dbReference>
<keyword evidence="6 8" id="KW-0863">Zinc-finger</keyword>
<organism evidence="13 14">
    <name type="scientific">Galendromus occidentalis</name>
    <name type="common">western predatory mite</name>
    <dbReference type="NCBI Taxonomy" id="34638"/>
    <lineage>
        <taxon>Eukaryota</taxon>
        <taxon>Metazoa</taxon>
        <taxon>Ecdysozoa</taxon>
        <taxon>Arthropoda</taxon>
        <taxon>Chelicerata</taxon>
        <taxon>Arachnida</taxon>
        <taxon>Acari</taxon>
        <taxon>Parasitiformes</taxon>
        <taxon>Mesostigmata</taxon>
        <taxon>Gamasina</taxon>
        <taxon>Phytoseioidea</taxon>
        <taxon>Phytoseiidae</taxon>
        <taxon>Typhlodrominae</taxon>
        <taxon>Galendromus</taxon>
    </lineage>
</organism>
<dbReference type="KEGG" id="goe:100900268"/>
<feature type="compositionally biased region" description="Basic and acidic residues" evidence="10">
    <location>
        <begin position="234"/>
        <end position="243"/>
    </location>
</feature>
<keyword evidence="5" id="KW-0479">Metal-binding</keyword>
<evidence type="ECO:0000256" key="3">
    <source>
        <dbReference type="ARBA" id="ARBA00022490"/>
    </source>
</evidence>
<dbReference type="GO" id="GO:0031623">
    <property type="term" value="P:receptor internalization"/>
    <property type="evidence" value="ECO:0007669"/>
    <property type="project" value="TreeGrafter"/>
</dbReference>
<dbReference type="GO" id="GO:0035091">
    <property type="term" value="F:phosphatidylinositol binding"/>
    <property type="evidence" value="ECO:0007669"/>
    <property type="project" value="InterPro"/>
</dbReference>
<dbReference type="RefSeq" id="XP_028967603.1">
    <property type="nucleotide sequence ID" value="XM_029111770.1"/>
</dbReference>
<dbReference type="InterPro" id="IPR011011">
    <property type="entry name" value="Znf_FYVE_PHD"/>
</dbReference>
<evidence type="ECO:0000256" key="4">
    <source>
        <dbReference type="ARBA" id="ARBA00022553"/>
    </source>
</evidence>
<keyword evidence="4" id="KW-0597">Phosphoprotein</keyword>
<feature type="region of interest" description="Disordered" evidence="10">
    <location>
        <begin position="551"/>
        <end position="663"/>
    </location>
</feature>
<evidence type="ECO:0000256" key="2">
    <source>
        <dbReference type="ARBA" id="ARBA00015450"/>
    </source>
</evidence>